<dbReference type="Proteomes" id="UP000325315">
    <property type="component" value="Unassembled WGS sequence"/>
</dbReference>
<gene>
    <name evidence="1" type="ORF">EPI10_007328</name>
</gene>
<proteinExistence type="predicted"/>
<protein>
    <submittedName>
        <fullName evidence="1">Uncharacterized protein</fullName>
    </submittedName>
</protein>
<organism evidence="1 2">
    <name type="scientific">Gossypium australe</name>
    <dbReference type="NCBI Taxonomy" id="47621"/>
    <lineage>
        <taxon>Eukaryota</taxon>
        <taxon>Viridiplantae</taxon>
        <taxon>Streptophyta</taxon>
        <taxon>Embryophyta</taxon>
        <taxon>Tracheophyta</taxon>
        <taxon>Spermatophyta</taxon>
        <taxon>Magnoliopsida</taxon>
        <taxon>eudicotyledons</taxon>
        <taxon>Gunneridae</taxon>
        <taxon>Pentapetalae</taxon>
        <taxon>rosids</taxon>
        <taxon>malvids</taxon>
        <taxon>Malvales</taxon>
        <taxon>Malvaceae</taxon>
        <taxon>Malvoideae</taxon>
        <taxon>Gossypium</taxon>
    </lineage>
</organism>
<sequence length="85" mass="9406">MSRSGMLQVPQLPPRFVNPFQFHSASAIPFRGTEAVDTVMSLQSAFENSGPAVAHLIMVSPRIIYNGILETMKTNRETFALPQTK</sequence>
<evidence type="ECO:0000313" key="1">
    <source>
        <dbReference type="EMBL" id="KAA3485332.1"/>
    </source>
</evidence>
<dbReference type="EMBL" id="SMMG02000002">
    <property type="protein sequence ID" value="KAA3485332.1"/>
    <property type="molecule type" value="Genomic_DNA"/>
</dbReference>
<evidence type="ECO:0000313" key="2">
    <source>
        <dbReference type="Proteomes" id="UP000325315"/>
    </source>
</evidence>
<dbReference type="AlphaFoldDB" id="A0A5B6WWQ7"/>
<keyword evidence="2" id="KW-1185">Reference proteome</keyword>
<name>A0A5B6WWQ7_9ROSI</name>
<comment type="caution">
    <text evidence="1">The sequence shown here is derived from an EMBL/GenBank/DDBJ whole genome shotgun (WGS) entry which is preliminary data.</text>
</comment>
<dbReference type="OrthoDB" id="10325489at2759"/>
<reference evidence="2" key="1">
    <citation type="journal article" date="2019" name="Plant Biotechnol. J.">
        <title>Genome sequencing of the Australian wild diploid species Gossypium australe highlights disease resistance and delayed gland morphogenesis.</title>
        <authorList>
            <person name="Cai Y."/>
            <person name="Cai X."/>
            <person name="Wang Q."/>
            <person name="Wang P."/>
            <person name="Zhang Y."/>
            <person name="Cai C."/>
            <person name="Xu Y."/>
            <person name="Wang K."/>
            <person name="Zhou Z."/>
            <person name="Wang C."/>
            <person name="Geng S."/>
            <person name="Li B."/>
            <person name="Dong Q."/>
            <person name="Hou Y."/>
            <person name="Wang H."/>
            <person name="Ai P."/>
            <person name="Liu Z."/>
            <person name="Yi F."/>
            <person name="Sun M."/>
            <person name="An G."/>
            <person name="Cheng J."/>
            <person name="Zhang Y."/>
            <person name="Shi Q."/>
            <person name="Xie Y."/>
            <person name="Shi X."/>
            <person name="Chang Y."/>
            <person name="Huang F."/>
            <person name="Chen Y."/>
            <person name="Hong S."/>
            <person name="Mi L."/>
            <person name="Sun Q."/>
            <person name="Zhang L."/>
            <person name="Zhou B."/>
            <person name="Peng R."/>
            <person name="Zhang X."/>
            <person name="Liu F."/>
        </authorList>
    </citation>
    <scope>NUCLEOTIDE SEQUENCE [LARGE SCALE GENOMIC DNA]</scope>
    <source>
        <strain evidence="2">cv. PA1801</strain>
    </source>
</reference>
<accession>A0A5B6WWQ7</accession>